<evidence type="ECO:0000256" key="2">
    <source>
        <dbReference type="SAM" id="Phobius"/>
    </source>
</evidence>
<feature type="region of interest" description="Disordered" evidence="1">
    <location>
        <begin position="96"/>
        <end position="144"/>
    </location>
</feature>
<keyword evidence="2" id="KW-0472">Membrane</keyword>
<evidence type="ECO:0008006" key="5">
    <source>
        <dbReference type="Google" id="ProtNLM"/>
    </source>
</evidence>
<feature type="transmembrane region" description="Helical" evidence="2">
    <location>
        <begin position="12"/>
        <end position="33"/>
    </location>
</feature>
<evidence type="ECO:0000256" key="1">
    <source>
        <dbReference type="SAM" id="MobiDB-lite"/>
    </source>
</evidence>
<name>A0ABP1D1N8_9APHY</name>
<dbReference type="EMBL" id="OZ037945">
    <property type="protein sequence ID" value="CAL1701792.1"/>
    <property type="molecule type" value="Genomic_DNA"/>
</dbReference>
<reference evidence="4" key="1">
    <citation type="submission" date="2024-04" db="EMBL/GenBank/DDBJ databases">
        <authorList>
            <person name="Shaw F."/>
            <person name="Minotto A."/>
        </authorList>
    </citation>
    <scope>NUCLEOTIDE SEQUENCE [LARGE SCALE GENOMIC DNA]</scope>
</reference>
<feature type="compositionally biased region" description="Polar residues" evidence="1">
    <location>
        <begin position="108"/>
        <end position="126"/>
    </location>
</feature>
<protein>
    <recommendedName>
        <fullName evidence="5">ATP synthase F0 subunit 8</fullName>
    </recommendedName>
</protein>
<sequence length="144" mass="16316">MATWWVHLMTDYLSLALTFLLVVLIAYAALFVYRQIMNAKEWSKERLQKRGVNISEKGMSVKRRTRLANREEYVDATQRGFIKALGSAYYGPVSGSEMHKPAPENGVDGNTWTKGSPNASIQSNSDRNNEEQKKVFGGLKNRND</sequence>
<gene>
    <name evidence="3" type="ORF">GFSPODELE1_LOCUS3755</name>
</gene>
<evidence type="ECO:0000313" key="3">
    <source>
        <dbReference type="EMBL" id="CAL1701792.1"/>
    </source>
</evidence>
<accession>A0ABP1D1N8</accession>
<dbReference type="Proteomes" id="UP001497453">
    <property type="component" value="Chromosome 2"/>
</dbReference>
<organism evidence="3 4">
    <name type="scientific">Somion occarium</name>
    <dbReference type="NCBI Taxonomy" id="3059160"/>
    <lineage>
        <taxon>Eukaryota</taxon>
        <taxon>Fungi</taxon>
        <taxon>Dikarya</taxon>
        <taxon>Basidiomycota</taxon>
        <taxon>Agaricomycotina</taxon>
        <taxon>Agaricomycetes</taxon>
        <taxon>Polyporales</taxon>
        <taxon>Cerrenaceae</taxon>
        <taxon>Somion</taxon>
    </lineage>
</organism>
<keyword evidence="4" id="KW-1185">Reference proteome</keyword>
<keyword evidence="2" id="KW-0812">Transmembrane</keyword>
<evidence type="ECO:0000313" key="4">
    <source>
        <dbReference type="Proteomes" id="UP001497453"/>
    </source>
</evidence>
<keyword evidence="2" id="KW-1133">Transmembrane helix</keyword>
<proteinExistence type="predicted"/>